<dbReference type="RefSeq" id="WP_015816452.1">
    <property type="nucleotide sequence ID" value="NC_013009.1"/>
</dbReference>
<protein>
    <submittedName>
        <fullName evidence="2">Uncharacterized protein</fullName>
    </submittedName>
</protein>
<evidence type="ECO:0000313" key="2">
    <source>
        <dbReference type="EMBL" id="ACT69565.1"/>
    </source>
</evidence>
<evidence type="ECO:0000313" key="3">
    <source>
        <dbReference type="Proteomes" id="UP000001627"/>
    </source>
</evidence>
<name>C6V588_NEORI</name>
<gene>
    <name evidence="2" type="ordered locus">NRI_0578</name>
</gene>
<dbReference type="AlphaFoldDB" id="C6V588"/>
<dbReference type="KEGG" id="nri:NRI_0578"/>
<feature type="compositionally biased region" description="Polar residues" evidence="1">
    <location>
        <begin position="413"/>
        <end position="432"/>
    </location>
</feature>
<dbReference type="EMBL" id="CP001431">
    <property type="protein sequence ID" value="ACT69565.1"/>
    <property type="molecule type" value="Genomic_DNA"/>
</dbReference>
<proteinExistence type="predicted"/>
<dbReference type="Proteomes" id="UP000001627">
    <property type="component" value="Chromosome"/>
</dbReference>
<sequence>MLDNKFKNLVETLIQTDISALDTVLGLNLSLKEQQQKLNSMKMLLKEAENSFDKDLNTEMGRTHESAGLIQDGISSLLETLQVIVLFAKPNKTGDPMIPAKYRENITIQLREAHGKFLNAISKLHLYNEIPTHEKATEYIHKIFQDATKFVTDVLEKSDRKEQQATYKEYENKARTDSANSFIAITAPNAYRTMVTKTLTQANPTLENEALKKLIEDRIESKTTAMEGIIQILGEHAKKYDKEGKSEKELGKSVLKSIDQIEALIRTTLIQRIAGFIQVEPRFSTEAVDPAKLKQRKDKSKSQWLFNFIKKKVIQLKEIVVNAKKIISVDNKLAKGEKPHPIGLKKQFLREEPPKPTLENANTLKGQRKPSPTVLEEKPYIRKPPMTAQSNGGFSKGQEKLFSDILKRKTSTRKTNNVVQQKRDASTQTEHIVQQKRDASTQTEDNIVAVNIKKAVEATQSHK</sequence>
<feature type="region of interest" description="Disordered" evidence="1">
    <location>
        <begin position="407"/>
        <end position="442"/>
    </location>
</feature>
<reference evidence="2 3" key="1">
    <citation type="journal article" date="2009" name="Nucleic Acids Res.">
        <title>Analysis of complete genome sequence of Neorickettsia risticii: causative agent of Potomac horse fever.</title>
        <authorList>
            <person name="Lin M."/>
            <person name="Zhang C."/>
            <person name="Gibson K."/>
            <person name="Rikihisa Y."/>
        </authorList>
    </citation>
    <scope>NUCLEOTIDE SEQUENCE [LARGE SCALE GENOMIC DNA]</scope>
    <source>
        <strain evidence="2 3">Illinois</strain>
    </source>
</reference>
<dbReference type="HOGENOM" id="CLU_592911_0_0_5"/>
<feature type="region of interest" description="Disordered" evidence="1">
    <location>
        <begin position="350"/>
        <end position="395"/>
    </location>
</feature>
<keyword evidence="3" id="KW-1185">Reference proteome</keyword>
<accession>C6V588</accession>
<evidence type="ECO:0000256" key="1">
    <source>
        <dbReference type="SAM" id="MobiDB-lite"/>
    </source>
</evidence>
<dbReference type="OrthoDB" id="9817991at2"/>
<organism evidence="2 3">
    <name type="scientific">Neorickettsia risticii (strain Illinois)</name>
    <dbReference type="NCBI Taxonomy" id="434131"/>
    <lineage>
        <taxon>Bacteria</taxon>
        <taxon>Pseudomonadati</taxon>
        <taxon>Pseudomonadota</taxon>
        <taxon>Alphaproteobacteria</taxon>
        <taxon>Rickettsiales</taxon>
        <taxon>Anaplasmataceae</taxon>
        <taxon>Neorickettsia</taxon>
    </lineage>
</organism>